<dbReference type="GO" id="GO:0097192">
    <property type="term" value="P:extrinsic apoptotic signaling pathway in absence of ligand"/>
    <property type="evidence" value="ECO:0007669"/>
    <property type="project" value="TreeGrafter"/>
</dbReference>
<dbReference type="AlphaFoldDB" id="A0A9D4C1R0"/>
<dbReference type="EMBL" id="JAIWYP010000013">
    <property type="protein sequence ID" value="KAH3715575.1"/>
    <property type="molecule type" value="Genomic_DNA"/>
</dbReference>
<dbReference type="GO" id="GO:0042981">
    <property type="term" value="P:regulation of apoptotic process"/>
    <property type="evidence" value="ECO:0007669"/>
    <property type="project" value="InterPro"/>
</dbReference>
<dbReference type="Pfam" id="PF00452">
    <property type="entry name" value="Bcl-2"/>
    <property type="match status" value="1"/>
</dbReference>
<evidence type="ECO:0000259" key="3">
    <source>
        <dbReference type="SMART" id="SM00337"/>
    </source>
</evidence>
<name>A0A9D4C1R0_DREPO</name>
<dbReference type="SUPFAM" id="SSF56854">
    <property type="entry name" value="Bcl-2 inhibitors of programmed cell death"/>
    <property type="match status" value="1"/>
</dbReference>
<evidence type="ECO:0000256" key="1">
    <source>
        <dbReference type="ARBA" id="ARBA00009458"/>
    </source>
</evidence>
<dbReference type="GO" id="GO:0005741">
    <property type="term" value="C:mitochondrial outer membrane"/>
    <property type="evidence" value="ECO:0007669"/>
    <property type="project" value="TreeGrafter"/>
</dbReference>
<evidence type="ECO:0000313" key="5">
    <source>
        <dbReference type="Proteomes" id="UP000828390"/>
    </source>
</evidence>
<sequence>MAIEISKVSITTSLVISDYVNNAAQRAGFIRFTGPVLPSIHCDKCKTKLNILLIAKCDTCNETNLINDDKVEACAHIKESKVLRELCDEFATRYEKQIGDLYSQNHQPMSIKSYWTVLDSVIENNINWGRIVAIVYFSGVLAVDCLKASNDEYVDKIIEWTCAFFAMKVDTWIADNTGWGGIAALKENIDKHPEGCTVI</sequence>
<dbReference type="SMART" id="SM00337">
    <property type="entry name" value="BCL"/>
    <property type="match status" value="1"/>
</dbReference>
<dbReference type="PANTHER" id="PTHR11256:SF50">
    <property type="entry name" value="APOPTOSIS REGULATOR CED-9"/>
    <property type="match status" value="1"/>
</dbReference>
<dbReference type="Gene3D" id="1.10.437.10">
    <property type="entry name" value="Blc2-like"/>
    <property type="match status" value="1"/>
</dbReference>
<comment type="similarity">
    <text evidence="1">Belongs to the Bcl-2 family.</text>
</comment>
<evidence type="ECO:0000256" key="2">
    <source>
        <dbReference type="ARBA" id="ARBA00022703"/>
    </source>
</evidence>
<dbReference type="GO" id="GO:0001836">
    <property type="term" value="P:release of cytochrome c from mitochondria"/>
    <property type="evidence" value="ECO:0007669"/>
    <property type="project" value="TreeGrafter"/>
</dbReference>
<dbReference type="PRINTS" id="PR01862">
    <property type="entry name" value="BCL2FAMILY"/>
</dbReference>
<reference evidence="4" key="2">
    <citation type="submission" date="2020-11" db="EMBL/GenBank/DDBJ databases">
        <authorList>
            <person name="McCartney M.A."/>
            <person name="Auch B."/>
            <person name="Kono T."/>
            <person name="Mallez S."/>
            <person name="Becker A."/>
            <person name="Gohl D.M."/>
            <person name="Silverstein K.A.T."/>
            <person name="Koren S."/>
            <person name="Bechman K.B."/>
            <person name="Herman A."/>
            <person name="Abrahante J.E."/>
            <person name="Garbe J."/>
        </authorList>
    </citation>
    <scope>NUCLEOTIDE SEQUENCE</scope>
    <source>
        <strain evidence="4">Duluth1</strain>
        <tissue evidence="4">Whole animal</tissue>
    </source>
</reference>
<dbReference type="Proteomes" id="UP000828390">
    <property type="component" value="Unassembled WGS sequence"/>
</dbReference>
<dbReference type="CDD" id="cd06845">
    <property type="entry name" value="Bcl-2_like"/>
    <property type="match status" value="1"/>
</dbReference>
<comment type="caution">
    <text evidence="4">The sequence shown here is derived from an EMBL/GenBank/DDBJ whole genome shotgun (WGS) entry which is preliminary data.</text>
</comment>
<protein>
    <recommendedName>
        <fullName evidence="3">Bcl-2 Bcl-2 homology region 1-3 domain-containing protein</fullName>
    </recommendedName>
</protein>
<gene>
    <name evidence="4" type="ORF">DPMN_058286</name>
</gene>
<proteinExistence type="inferred from homology"/>
<keyword evidence="5" id="KW-1185">Reference proteome</keyword>
<accession>A0A9D4C1R0</accession>
<dbReference type="GO" id="GO:0051400">
    <property type="term" value="F:BH domain binding"/>
    <property type="evidence" value="ECO:0007669"/>
    <property type="project" value="TreeGrafter"/>
</dbReference>
<dbReference type="InterPro" id="IPR046371">
    <property type="entry name" value="Bcl-2_BH1-3"/>
</dbReference>
<evidence type="ECO:0000313" key="4">
    <source>
        <dbReference type="EMBL" id="KAH3715575.1"/>
    </source>
</evidence>
<dbReference type="InterPro" id="IPR002475">
    <property type="entry name" value="Bcl2-like"/>
</dbReference>
<organism evidence="4 5">
    <name type="scientific">Dreissena polymorpha</name>
    <name type="common">Zebra mussel</name>
    <name type="synonym">Mytilus polymorpha</name>
    <dbReference type="NCBI Taxonomy" id="45954"/>
    <lineage>
        <taxon>Eukaryota</taxon>
        <taxon>Metazoa</taxon>
        <taxon>Spiralia</taxon>
        <taxon>Lophotrochozoa</taxon>
        <taxon>Mollusca</taxon>
        <taxon>Bivalvia</taxon>
        <taxon>Autobranchia</taxon>
        <taxon>Heteroconchia</taxon>
        <taxon>Euheterodonta</taxon>
        <taxon>Imparidentia</taxon>
        <taxon>Neoheterodontei</taxon>
        <taxon>Myida</taxon>
        <taxon>Dreissenoidea</taxon>
        <taxon>Dreissenidae</taxon>
        <taxon>Dreissena</taxon>
    </lineage>
</organism>
<keyword evidence="2" id="KW-0053">Apoptosis</keyword>
<feature type="domain" description="Bcl-2 Bcl-2 homology region 1-3" evidence="3">
    <location>
        <begin position="83"/>
        <end position="179"/>
    </location>
</feature>
<dbReference type="InterPro" id="IPR026298">
    <property type="entry name" value="Bcl-2_fam"/>
</dbReference>
<reference evidence="4" key="1">
    <citation type="journal article" date="2019" name="bioRxiv">
        <title>The Genome of the Zebra Mussel, Dreissena polymorpha: A Resource for Invasive Species Research.</title>
        <authorList>
            <person name="McCartney M.A."/>
            <person name="Auch B."/>
            <person name="Kono T."/>
            <person name="Mallez S."/>
            <person name="Zhang Y."/>
            <person name="Obille A."/>
            <person name="Becker A."/>
            <person name="Abrahante J.E."/>
            <person name="Garbe J."/>
            <person name="Badalamenti J.P."/>
            <person name="Herman A."/>
            <person name="Mangelson H."/>
            <person name="Liachko I."/>
            <person name="Sullivan S."/>
            <person name="Sone E.D."/>
            <person name="Koren S."/>
            <person name="Silverstein K.A.T."/>
            <person name="Beckman K.B."/>
            <person name="Gohl D.M."/>
        </authorList>
    </citation>
    <scope>NUCLEOTIDE SEQUENCE</scope>
    <source>
        <strain evidence="4">Duluth1</strain>
        <tissue evidence="4">Whole animal</tissue>
    </source>
</reference>
<dbReference type="InterPro" id="IPR036834">
    <property type="entry name" value="Bcl-2-like_sf"/>
</dbReference>
<dbReference type="GO" id="GO:0008630">
    <property type="term" value="P:intrinsic apoptotic signaling pathway in response to DNA damage"/>
    <property type="evidence" value="ECO:0007669"/>
    <property type="project" value="TreeGrafter"/>
</dbReference>
<dbReference type="PANTHER" id="PTHR11256">
    <property type="entry name" value="BCL-2 RELATED"/>
    <property type="match status" value="1"/>
</dbReference>
<dbReference type="PROSITE" id="PS50062">
    <property type="entry name" value="BCL2_FAMILY"/>
    <property type="match status" value="1"/>
</dbReference>